<sequence>MRSRPGDSIVKENWHQRLDPGYFASLADYLRRPPPLSCGATSDSIALPITPLQIIASAPKRPSTLGQATGQLDSLHSIPVSSRTSLAPWRRRSRSEDGDLPDRYQRRLALARISGQPAAQIVRIAPNASSRLVRWLCSPAGAALLAELAPPPQPVSLGRGAKLLSRSQLLTSAGLVCGMFLR</sequence>
<gene>
    <name evidence="1" type="ORF">CKAH01_04821</name>
</gene>
<keyword evidence="2" id="KW-1185">Reference proteome</keyword>
<proteinExistence type="predicted"/>
<evidence type="ECO:0000313" key="2">
    <source>
        <dbReference type="Proteomes" id="UP001281614"/>
    </source>
</evidence>
<reference evidence="1" key="1">
    <citation type="submission" date="2023-02" db="EMBL/GenBank/DDBJ databases">
        <title>Colletotrichum kahawae CIFC_Que2 genome sequencing and assembly.</title>
        <authorList>
            <person name="Baroncelli R."/>
        </authorList>
    </citation>
    <scope>NUCLEOTIDE SEQUENCE</scope>
    <source>
        <strain evidence="1">CIFC_Que2</strain>
    </source>
</reference>
<organism evidence="1 2">
    <name type="scientific">Colletotrichum kahawae</name>
    <name type="common">Coffee berry disease fungus</name>
    <dbReference type="NCBI Taxonomy" id="34407"/>
    <lineage>
        <taxon>Eukaryota</taxon>
        <taxon>Fungi</taxon>
        <taxon>Dikarya</taxon>
        <taxon>Ascomycota</taxon>
        <taxon>Pezizomycotina</taxon>
        <taxon>Sordariomycetes</taxon>
        <taxon>Hypocreomycetidae</taxon>
        <taxon>Glomerellales</taxon>
        <taxon>Glomerellaceae</taxon>
        <taxon>Colletotrichum</taxon>
        <taxon>Colletotrichum gloeosporioides species complex</taxon>
    </lineage>
</organism>
<comment type="caution">
    <text evidence="1">The sequence shown here is derived from an EMBL/GenBank/DDBJ whole genome shotgun (WGS) entry which is preliminary data.</text>
</comment>
<dbReference type="AlphaFoldDB" id="A0AAD9YHC2"/>
<dbReference type="Proteomes" id="UP001281614">
    <property type="component" value="Unassembled WGS sequence"/>
</dbReference>
<protein>
    <submittedName>
        <fullName evidence="1">Uncharacterized protein</fullName>
    </submittedName>
</protein>
<accession>A0AAD9YHC2</accession>
<evidence type="ECO:0000313" key="1">
    <source>
        <dbReference type="EMBL" id="KAK2764656.1"/>
    </source>
</evidence>
<name>A0AAD9YHC2_COLKA</name>
<dbReference type="EMBL" id="VYYT01000135">
    <property type="protein sequence ID" value="KAK2764656.1"/>
    <property type="molecule type" value="Genomic_DNA"/>
</dbReference>